<keyword evidence="5 6" id="KW-0472">Membrane</keyword>
<dbReference type="EMBL" id="CM032189">
    <property type="protein sequence ID" value="KAG7087667.1"/>
    <property type="molecule type" value="Genomic_DNA"/>
</dbReference>
<evidence type="ECO:0008006" key="9">
    <source>
        <dbReference type="Google" id="ProtNLM"/>
    </source>
</evidence>
<dbReference type="KEGG" id="more:E1B28_013615"/>
<dbReference type="GO" id="GO:0022857">
    <property type="term" value="F:transmembrane transporter activity"/>
    <property type="evidence" value="ECO:0007669"/>
    <property type="project" value="TreeGrafter"/>
</dbReference>
<feature type="transmembrane region" description="Helical" evidence="6">
    <location>
        <begin position="76"/>
        <end position="98"/>
    </location>
</feature>
<dbReference type="InterPro" id="IPR036259">
    <property type="entry name" value="MFS_trans_sf"/>
</dbReference>
<protein>
    <recommendedName>
        <fullName evidence="9">Major facilitator superfamily (MFS) profile domain-containing protein</fullName>
    </recommendedName>
</protein>
<reference evidence="7" key="1">
    <citation type="journal article" date="2021" name="Genome Biol. Evol.">
        <title>The assembled and annotated genome of the fairy-ring fungus Marasmius oreades.</title>
        <authorList>
            <person name="Hiltunen M."/>
            <person name="Ament-Velasquez S.L."/>
            <person name="Johannesson H."/>
        </authorList>
    </citation>
    <scope>NUCLEOTIDE SEQUENCE</scope>
    <source>
        <strain evidence="7">03SP1</strain>
    </source>
</reference>
<gene>
    <name evidence="7" type="ORF">E1B28_013615</name>
</gene>
<dbReference type="GeneID" id="66082690"/>
<keyword evidence="4 6" id="KW-1133">Transmembrane helix</keyword>
<dbReference type="RefSeq" id="XP_043004138.1">
    <property type="nucleotide sequence ID" value="XM_043158783.1"/>
</dbReference>
<sequence>MSIWNVPLGAKYFSYFISYVCLGTAPLIFAWVSDLIPHDPEQRALVVGVAIAIYYAISAWSQVLVWPAVQAPHYKYGWQTSIALWVLVIIMTFMLRWIDVKELFPKHTDWRNVKQDDVEGLGLATPPLAK</sequence>
<feature type="transmembrane region" description="Helical" evidence="6">
    <location>
        <begin position="12"/>
        <end position="32"/>
    </location>
</feature>
<feature type="transmembrane region" description="Helical" evidence="6">
    <location>
        <begin position="44"/>
        <end position="64"/>
    </location>
</feature>
<accession>A0A9P7RQI6</accession>
<dbReference type="OrthoDB" id="3639251at2759"/>
<organism evidence="7 8">
    <name type="scientific">Marasmius oreades</name>
    <name type="common">fairy-ring Marasmius</name>
    <dbReference type="NCBI Taxonomy" id="181124"/>
    <lineage>
        <taxon>Eukaryota</taxon>
        <taxon>Fungi</taxon>
        <taxon>Dikarya</taxon>
        <taxon>Basidiomycota</taxon>
        <taxon>Agaricomycotina</taxon>
        <taxon>Agaricomycetes</taxon>
        <taxon>Agaricomycetidae</taxon>
        <taxon>Agaricales</taxon>
        <taxon>Marasmiineae</taxon>
        <taxon>Marasmiaceae</taxon>
        <taxon>Marasmius</taxon>
    </lineage>
</organism>
<evidence type="ECO:0000256" key="6">
    <source>
        <dbReference type="SAM" id="Phobius"/>
    </source>
</evidence>
<dbReference type="GO" id="GO:0016020">
    <property type="term" value="C:membrane"/>
    <property type="evidence" value="ECO:0007669"/>
    <property type="project" value="UniProtKB-SubCell"/>
</dbReference>
<evidence type="ECO:0000256" key="1">
    <source>
        <dbReference type="ARBA" id="ARBA00004141"/>
    </source>
</evidence>
<evidence type="ECO:0000313" key="8">
    <source>
        <dbReference type="Proteomes" id="UP001049176"/>
    </source>
</evidence>
<dbReference type="PANTHER" id="PTHR43791:SF64">
    <property type="entry name" value="MAJOR FACILITATOR SUPERFAMILY (MFS) PROFILE DOMAIN-CONTAINING PROTEIN"/>
    <property type="match status" value="1"/>
</dbReference>
<proteinExistence type="predicted"/>
<evidence type="ECO:0000256" key="2">
    <source>
        <dbReference type="ARBA" id="ARBA00022448"/>
    </source>
</evidence>
<name>A0A9P7RQI6_9AGAR</name>
<comment type="caution">
    <text evidence="7">The sequence shown here is derived from an EMBL/GenBank/DDBJ whole genome shotgun (WGS) entry which is preliminary data.</text>
</comment>
<keyword evidence="2" id="KW-0813">Transport</keyword>
<evidence type="ECO:0000256" key="4">
    <source>
        <dbReference type="ARBA" id="ARBA00022989"/>
    </source>
</evidence>
<comment type="subcellular location">
    <subcellularLocation>
        <location evidence="1">Membrane</location>
        <topology evidence="1">Multi-pass membrane protein</topology>
    </subcellularLocation>
</comment>
<dbReference type="Proteomes" id="UP001049176">
    <property type="component" value="Chromosome 9"/>
</dbReference>
<evidence type="ECO:0000313" key="7">
    <source>
        <dbReference type="EMBL" id="KAG7087667.1"/>
    </source>
</evidence>
<keyword evidence="8" id="KW-1185">Reference proteome</keyword>
<dbReference type="AlphaFoldDB" id="A0A9P7RQI6"/>
<evidence type="ECO:0000256" key="5">
    <source>
        <dbReference type="ARBA" id="ARBA00023136"/>
    </source>
</evidence>
<dbReference type="PANTHER" id="PTHR43791">
    <property type="entry name" value="PERMEASE-RELATED"/>
    <property type="match status" value="1"/>
</dbReference>
<evidence type="ECO:0000256" key="3">
    <source>
        <dbReference type="ARBA" id="ARBA00022692"/>
    </source>
</evidence>
<keyword evidence="3 6" id="KW-0812">Transmembrane</keyword>
<dbReference type="SUPFAM" id="SSF103473">
    <property type="entry name" value="MFS general substrate transporter"/>
    <property type="match status" value="1"/>
</dbReference>